<dbReference type="Pfam" id="PF20563">
    <property type="entry name" value="DUF6773"/>
    <property type="match status" value="1"/>
</dbReference>
<gene>
    <name evidence="2" type="ORF">SSIN_0602</name>
</gene>
<dbReference type="STRING" id="176090.SSIN_0602"/>
<keyword evidence="3" id="KW-1185">Reference proteome</keyword>
<proteinExistence type="predicted"/>
<reference evidence="2 3" key="1">
    <citation type="submission" date="2014-06" db="EMBL/GenBank/DDBJ databases">
        <authorList>
            <person name="Teng J.L."/>
            <person name="Huang Y."/>
            <person name="Tse H."/>
            <person name="Lau S.K."/>
            <person name="Woo P.C."/>
        </authorList>
    </citation>
    <scope>NUCLEOTIDE SEQUENCE [LARGE SCALE GENOMIC DNA]</scope>
    <source>
        <strain evidence="2 3">HKU4</strain>
    </source>
</reference>
<organism evidence="2 3">
    <name type="scientific">Streptococcus sinensis</name>
    <dbReference type="NCBI Taxonomy" id="176090"/>
    <lineage>
        <taxon>Bacteria</taxon>
        <taxon>Bacillati</taxon>
        <taxon>Bacillota</taxon>
        <taxon>Bacilli</taxon>
        <taxon>Lactobacillales</taxon>
        <taxon>Streptococcaceae</taxon>
        <taxon>Streptococcus</taxon>
    </lineage>
</organism>
<evidence type="ECO:0000313" key="2">
    <source>
        <dbReference type="EMBL" id="KGM37606.1"/>
    </source>
</evidence>
<feature type="transmembrane region" description="Helical" evidence="1">
    <location>
        <begin position="32"/>
        <end position="53"/>
    </location>
</feature>
<protein>
    <submittedName>
        <fullName evidence="2">Uncharacterized protein</fullName>
    </submittedName>
</protein>
<dbReference type="Proteomes" id="UP000030019">
    <property type="component" value="Unassembled WGS sequence"/>
</dbReference>
<dbReference type="InterPro" id="IPR046664">
    <property type="entry name" value="DUF6773"/>
</dbReference>
<evidence type="ECO:0000313" key="3">
    <source>
        <dbReference type="Proteomes" id="UP000030019"/>
    </source>
</evidence>
<feature type="transmembrane region" description="Helical" evidence="1">
    <location>
        <begin position="59"/>
        <end position="78"/>
    </location>
</feature>
<comment type="caution">
    <text evidence="2">The sequence shown here is derived from an EMBL/GenBank/DDBJ whole genome shotgun (WGS) entry which is preliminary data.</text>
</comment>
<name>A0A0A0DFT7_9STRE</name>
<keyword evidence="1" id="KW-1133">Transmembrane helix</keyword>
<sequence length="171" mass="19370">MNLQLINKKVRKKMKKQPVIKDERTEKLDGKVAGELVLGMFLFLAISVFFKAYVLHLSLLAYLPEGILLTLVGLYALLRRLSLGIDVRDMVREEKWPERFGGGVVFAFIVMGIDFLGQRESLASMLSILYLLKLALAMILFMLGSLTMDKISLYLNGKGQAKLDQELEDEE</sequence>
<dbReference type="AlphaFoldDB" id="A0A0A0DFT7"/>
<dbReference type="EMBL" id="JPEN01000044">
    <property type="protein sequence ID" value="KGM37606.1"/>
    <property type="molecule type" value="Genomic_DNA"/>
</dbReference>
<keyword evidence="1" id="KW-0812">Transmembrane</keyword>
<dbReference type="PATRIC" id="fig|176090.4.peg.597"/>
<accession>A0A0A0DFT7</accession>
<feature type="transmembrane region" description="Helical" evidence="1">
    <location>
        <begin position="99"/>
        <end position="116"/>
    </location>
</feature>
<keyword evidence="1" id="KW-0472">Membrane</keyword>
<evidence type="ECO:0000256" key="1">
    <source>
        <dbReference type="SAM" id="Phobius"/>
    </source>
</evidence>
<feature type="transmembrane region" description="Helical" evidence="1">
    <location>
        <begin position="122"/>
        <end position="143"/>
    </location>
</feature>